<dbReference type="Proteomes" id="UP001060085">
    <property type="component" value="Linkage Group LG07"/>
</dbReference>
<organism evidence="1 2">
    <name type="scientific">Catharanthus roseus</name>
    <name type="common">Madagascar periwinkle</name>
    <name type="synonym">Vinca rosea</name>
    <dbReference type="NCBI Taxonomy" id="4058"/>
    <lineage>
        <taxon>Eukaryota</taxon>
        <taxon>Viridiplantae</taxon>
        <taxon>Streptophyta</taxon>
        <taxon>Embryophyta</taxon>
        <taxon>Tracheophyta</taxon>
        <taxon>Spermatophyta</taxon>
        <taxon>Magnoliopsida</taxon>
        <taxon>eudicotyledons</taxon>
        <taxon>Gunneridae</taxon>
        <taxon>Pentapetalae</taxon>
        <taxon>asterids</taxon>
        <taxon>lamiids</taxon>
        <taxon>Gentianales</taxon>
        <taxon>Apocynaceae</taxon>
        <taxon>Rauvolfioideae</taxon>
        <taxon>Vinceae</taxon>
        <taxon>Catharanthinae</taxon>
        <taxon>Catharanthus</taxon>
    </lineage>
</organism>
<comment type="caution">
    <text evidence="1">The sequence shown here is derived from an EMBL/GenBank/DDBJ whole genome shotgun (WGS) entry which is preliminary data.</text>
</comment>
<keyword evidence="2" id="KW-1185">Reference proteome</keyword>
<gene>
    <name evidence="1" type="ORF">M9H77_32099</name>
</gene>
<evidence type="ECO:0000313" key="1">
    <source>
        <dbReference type="EMBL" id="KAI5654912.1"/>
    </source>
</evidence>
<reference evidence="2" key="1">
    <citation type="journal article" date="2023" name="Nat. Plants">
        <title>Single-cell RNA sequencing provides a high-resolution roadmap for understanding the multicellular compartmentation of specialized metabolism.</title>
        <authorList>
            <person name="Sun S."/>
            <person name="Shen X."/>
            <person name="Li Y."/>
            <person name="Li Y."/>
            <person name="Wang S."/>
            <person name="Li R."/>
            <person name="Zhang H."/>
            <person name="Shen G."/>
            <person name="Guo B."/>
            <person name="Wei J."/>
            <person name="Xu J."/>
            <person name="St-Pierre B."/>
            <person name="Chen S."/>
            <person name="Sun C."/>
        </authorList>
    </citation>
    <scope>NUCLEOTIDE SEQUENCE [LARGE SCALE GENOMIC DNA]</scope>
</reference>
<name>A0ACC0A1Z1_CATRO</name>
<sequence length="268" mass="28985">MANSMVLFSSGGGRGATFLIKPESINRSPAALNFNRGRLNSAIHKNAISPQSMRQRRMQEKTFRVYSSVPGVDPSAAAGSASSSGSWKGWALGIVISIILPLLSNKFGSFLKFKDKVETVVERAEQIVDTVEKVAEKVEQVAEGVLQNLPAGNLKNVVSVIENVAEKTGDGAELIGDLIDKAQEVDEKAESLVERAGDVEDISESFIKGVEEIEEKLESFVESVVTDDNKKTVTTDEEKVDNKNEGSDVVTDNEKETSVAKKVPKNSK</sequence>
<protein>
    <submittedName>
        <fullName evidence="1">Uncharacterized protein</fullName>
    </submittedName>
</protein>
<proteinExistence type="predicted"/>
<dbReference type="EMBL" id="CM044707">
    <property type="protein sequence ID" value="KAI5654912.1"/>
    <property type="molecule type" value="Genomic_DNA"/>
</dbReference>
<accession>A0ACC0A1Z1</accession>
<evidence type="ECO:0000313" key="2">
    <source>
        <dbReference type="Proteomes" id="UP001060085"/>
    </source>
</evidence>